<name>A0A409WV46_9AGAR</name>
<sequence length="257" mass="29328">MASEAPSAKRPRCDDFAEPNEISKSRFWFDDGNIILQAENTQYKVHRSLLANQSVVFRDMFSMPQPANPDPVVDACPVVPLSDKAADIEHVLSLFYDNFKAHDMREHMPFPLLAAILRIGKKYQIDHLQNEGLHRLRKEFPTDFAYWNENCVEVVAIKSLGDHLEAIINLAHELSVQSILPALYICYLSAVKMDDILYGTKDIDGVSIRLNEEAARQCLKGRNRLILELFNLTKKWFSTPGIIPSPSCERIMLSLLW</sequence>
<dbReference type="STRING" id="231916.A0A409WV46"/>
<evidence type="ECO:0000313" key="2">
    <source>
        <dbReference type="EMBL" id="PPQ82404.1"/>
    </source>
</evidence>
<comment type="caution">
    <text evidence="2">The sequence shown here is derived from an EMBL/GenBank/DDBJ whole genome shotgun (WGS) entry which is preliminary data.</text>
</comment>
<dbReference type="InParanoid" id="A0A409WV46"/>
<protein>
    <recommendedName>
        <fullName evidence="1">BTB domain-containing protein</fullName>
    </recommendedName>
</protein>
<dbReference type="EMBL" id="NHYE01004756">
    <property type="protein sequence ID" value="PPQ82404.1"/>
    <property type="molecule type" value="Genomic_DNA"/>
</dbReference>
<dbReference type="Gene3D" id="3.30.710.10">
    <property type="entry name" value="Potassium Channel Kv1.1, Chain A"/>
    <property type="match status" value="1"/>
</dbReference>
<dbReference type="OrthoDB" id="3044562at2759"/>
<feature type="domain" description="BTB" evidence="1">
    <location>
        <begin position="32"/>
        <end position="98"/>
    </location>
</feature>
<dbReference type="InterPro" id="IPR000210">
    <property type="entry name" value="BTB/POZ_dom"/>
</dbReference>
<dbReference type="SUPFAM" id="SSF54695">
    <property type="entry name" value="POZ domain"/>
    <property type="match status" value="1"/>
</dbReference>
<evidence type="ECO:0000259" key="1">
    <source>
        <dbReference type="PROSITE" id="PS50097"/>
    </source>
</evidence>
<proteinExistence type="predicted"/>
<reference evidence="2 3" key="1">
    <citation type="journal article" date="2018" name="Evol. Lett.">
        <title>Horizontal gene cluster transfer increased hallucinogenic mushroom diversity.</title>
        <authorList>
            <person name="Reynolds H.T."/>
            <person name="Vijayakumar V."/>
            <person name="Gluck-Thaler E."/>
            <person name="Korotkin H.B."/>
            <person name="Matheny P.B."/>
            <person name="Slot J.C."/>
        </authorList>
    </citation>
    <scope>NUCLEOTIDE SEQUENCE [LARGE SCALE GENOMIC DNA]</scope>
    <source>
        <strain evidence="2 3">SRW20</strain>
    </source>
</reference>
<dbReference type="AlphaFoldDB" id="A0A409WV46"/>
<dbReference type="SMART" id="SM00225">
    <property type="entry name" value="BTB"/>
    <property type="match status" value="1"/>
</dbReference>
<dbReference type="Proteomes" id="UP000284706">
    <property type="component" value="Unassembled WGS sequence"/>
</dbReference>
<keyword evidence="3" id="KW-1185">Reference proteome</keyword>
<evidence type="ECO:0000313" key="3">
    <source>
        <dbReference type="Proteomes" id="UP000284706"/>
    </source>
</evidence>
<dbReference type="Pfam" id="PF00651">
    <property type="entry name" value="BTB"/>
    <property type="match status" value="1"/>
</dbReference>
<dbReference type="PROSITE" id="PS50097">
    <property type="entry name" value="BTB"/>
    <property type="match status" value="1"/>
</dbReference>
<accession>A0A409WV46</accession>
<organism evidence="2 3">
    <name type="scientific">Gymnopilus dilepis</name>
    <dbReference type="NCBI Taxonomy" id="231916"/>
    <lineage>
        <taxon>Eukaryota</taxon>
        <taxon>Fungi</taxon>
        <taxon>Dikarya</taxon>
        <taxon>Basidiomycota</taxon>
        <taxon>Agaricomycotina</taxon>
        <taxon>Agaricomycetes</taxon>
        <taxon>Agaricomycetidae</taxon>
        <taxon>Agaricales</taxon>
        <taxon>Agaricineae</taxon>
        <taxon>Hymenogastraceae</taxon>
        <taxon>Gymnopilus</taxon>
    </lineage>
</organism>
<dbReference type="InterPro" id="IPR011333">
    <property type="entry name" value="SKP1/BTB/POZ_sf"/>
</dbReference>
<gene>
    <name evidence="2" type="ORF">CVT26_013319</name>
</gene>